<dbReference type="GO" id="GO:0032502">
    <property type="term" value="P:developmental process"/>
    <property type="evidence" value="ECO:0007669"/>
    <property type="project" value="TreeGrafter"/>
</dbReference>
<evidence type="ECO:0000256" key="1">
    <source>
        <dbReference type="ARBA" id="ARBA00003202"/>
    </source>
</evidence>
<comment type="function">
    <text evidence="1">Directs RNA polymerase II nuclear import.</text>
</comment>
<sequence>MESECGPSTPQQVATVLRIRRKRTADPHEALVVSVKKPRHDPADGSPCVTALLYSLAGTSAAPELSAVDGLPSFANVIDFDPHETNEKMEEQMATGEEKPISDTLQYLNTFCDAIDEGGTQQTHSSTETSQITLNGVPMVTVKTSELQTEAEYVFDFYWNPAAVACNPDDLEVRLANQEDIEFYNGEDTESSIGADDEDDSNDENNWRNDYPDDEEDSESAVASRERTTVGSSALLITLLQDSDEERDSDFDDLNERFDECELCSSDKEYDNE</sequence>
<dbReference type="AlphaFoldDB" id="A0A183V9X9"/>
<dbReference type="Proteomes" id="UP000050794">
    <property type="component" value="Unassembled WGS sequence"/>
</dbReference>
<evidence type="ECO:0000256" key="10">
    <source>
        <dbReference type="SAM" id="MobiDB-lite"/>
    </source>
</evidence>
<evidence type="ECO:0000256" key="9">
    <source>
        <dbReference type="ARBA" id="ARBA00023242"/>
    </source>
</evidence>
<dbReference type="InterPro" id="IPR013883">
    <property type="entry name" value="TF_Iwr1_dom"/>
</dbReference>
<dbReference type="GO" id="GO:0005634">
    <property type="term" value="C:nucleus"/>
    <property type="evidence" value="ECO:0007669"/>
    <property type="project" value="UniProtKB-SubCell"/>
</dbReference>
<dbReference type="EMBL" id="UYWY01024546">
    <property type="protein sequence ID" value="VDM48870.1"/>
    <property type="molecule type" value="Genomic_DNA"/>
</dbReference>
<evidence type="ECO:0000256" key="3">
    <source>
        <dbReference type="ARBA" id="ARBA00004496"/>
    </source>
</evidence>
<dbReference type="Pfam" id="PF08574">
    <property type="entry name" value="Iwr1"/>
    <property type="match status" value="1"/>
</dbReference>
<reference evidence="12 13" key="2">
    <citation type="submission" date="2018-11" db="EMBL/GenBank/DDBJ databases">
        <authorList>
            <consortium name="Pathogen Informatics"/>
        </authorList>
    </citation>
    <scope>NUCLEOTIDE SEQUENCE [LARGE SCALE GENOMIC DNA]</scope>
</reference>
<dbReference type="WBParaSite" id="TCNE_0001755001-mRNA-1">
    <property type="protein sequence ID" value="TCNE_0001755001-mRNA-1"/>
    <property type="gene ID" value="TCNE_0001755001"/>
</dbReference>
<evidence type="ECO:0000256" key="6">
    <source>
        <dbReference type="ARBA" id="ARBA00022448"/>
    </source>
</evidence>
<gene>
    <name evidence="12" type="ORF">TCNE_LOCUS17549</name>
</gene>
<proteinExistence type="inferred from homology"/>
<evidence type="ECO:0000313" key="14">
    <source>
        <dbReference type="WBParaSite" id="TCNE_0001755001-mRNA-1"/>
    </source>
</evidence>
<evidence type="ECO:0000313" key="13">
    <source>
        <dbReference type="Proteomes" id="UP000050794"/>
    </source>
</evidence>
<keyword evidence="13" id="KW-1185">Reference proteome</keyword>
<keyword evidence="7" id="KW-0963">Cytoplasm</keyword>
<evidence type="ECO:0000256" key="2">
    <source>
        <dbReference type="ARBA" id="ARBA00004123"/>
    </source>
</evidence>
<name>A0A183V9X9_TOXCA</name>
<feature type="region of interest" description="Disordered" evidence="10">
    <location>
        <begin position="184"/>
        <end position="229"/>
    </location>
</feature>
<accession>A0A183V9X9</accession>
<evidence type="ECO:0000256" key="8">
    <source>
        <dbReference type="ARBA" id="ARBA00022927"/>
    </source>
</evidence>
<evidence type="ECO:0000256" key="4">
    <source>
        <dbReference type="ARBA" id="ARBA00010218"/>
    </source>
</evidence>
<dbReference type="GO" id="GO:0015031">
    <property type="term" value="P:protein transport"/>
    <property type="evidence" value="ECO:0007669"/>
    <property type="project" value="UniProtKB-KW"/>
</dbReference>
<comment type="subcellular location">
    <subcellularLocation>
        <location evidence="3">Cytoplasm</location>
    </subcellularLocation>
    <subcellularLocation>
        <location evidence="2">Nucleus</location>
    </subcellularLocation>
</comment>
<dbReference type="PANTHER" id="PTHR31196">
    <property type="entry name" value="RNA POLYMERASE II NUCLEAR LOCALIZATION PROTEIN SLC7A6OS-RELATED"/>
    <property type="match status" value="1"/>
</dbReference>
<feature type="domain" description="Transcription factor Iwr1" evidence="11">
    <location>
        <begin position="152"/>
        <end position="215"/>
    </location>
</feature>
<reference evidence="14" key="1">
    <citation type="submission" date="2016-06" db="UniProtKB">
        <authorList>
            <consortium name="WormBaseParasite"/>
        </authorList>
    </citation>
    <scope>IDENTIFICATION</scope>
</reference>
<keyword evidence="8" id="KW-0653">Protein transport</keyword>
<protein>
    <recommendedName>
        <fullName evidence="5">Probable RNA polymerase II nuclear localization protein SLC7A6OS</fullName>
    </recommendedName>
</protein>
<organism evidence="13 14">
    <name type="scientific">Toxocara canis</name>
    <name type="common">Canine roundworm</name>
    <dbReference type="NCBI Taxonomy" id="6265"/>
    <lineage>
        <taxon>Eukaryota</taxon>
        <taxon>Metazoa</taxon>
        <taxon>Ecdysozoa</taxon>
        <taxon>Nematoda</taxon>
        <taxon>Chromadorea</taxon>
        <taxon>Rhabditida</taxon>
        <taxon>Spirurina</taxon>
        <taxon>Ascaridomorpha</taxon>
        <taxon>Ascaridoidea</taxon>
        <taxon>Toxocaridae</taxon>
        <taxon>Toxocara</taxon>
    </lineage>
</organism>
<keyword evidence="6" id="KW-0813">Transport</keyword>
<dbReference type="InterPro" id="IPR040218">
    <property type="entry name" value="SLC7A6OS"/>
</dbReference>
<keyword evidence="9" id="KW-0539">Nucleus</keyword>
<dbReference type="PANTHER" id="PTHR31196:SF2">
    <property type="entry name" value="RNA POLYMERASE II NUCLEAR LOCALIZATION PROTEIN SLC7A6OS-RELATED"/>
    <property type="match status" value="1"/>
</dbReference>
<dbReference type="GO" id="GO:0005737">
    <property type="term" value="C:cytoplasm"/>
    <property type="evidence" value="ECO:0007669"/>
    <property type="project" value="UniProtKB-SubCell"/>
</dbReference>
<evidence type="ECO:0000256" key="7">
    <source>
        <dbReference type="ARBA" id="ARBA00022490"/>
    </source>
</evidence>
<evidence type="ECO:0000313" key="12">
    <source>
        <dbReference type="EMBL" id="VDM48870.1"/>
    </source>
</evidence>
<evidence type="ECO:0000259" key="11">
    <source>
        <dbReference type="Pfam" id="PF08574"/>
    </source>
</evidence>
<feature type="compositionally biased region" description="Acidic residues" evidence="10">
    <location>
        <begin position="184"/>
        <end position="203"/>
    </location>
</feature>
<comment type="similarity">
    <text evidence="4">Belongs to the IWR1/SLC7A6OS family.</text>
</comment>
<evidence type="ECO:0000256" key="5">
    <source>
        <dbReference type="ARBA" id="ARBA00017036"/>
    </source>
</evidence>